<dbReference type="GO" id="GO:0006357">
    <property type="term" value="P:regulation of transcription by RNA polymerase II"/>
    <property type="evidence" value="ECO:0007669"/>
    <property type="project" value="InterPro"/>
</dbReference>
<protein>
    <recommendedName>
        <fullName evidence="3">Transcription elongation factor SPT5</fullName>
    </recommendedName>
    <alternativeName>
        <fullName evidence="4">Transcription elongation factor spt5</fullName>
    </alternativeName>
</protein>
<keyword evidence="5" id="KW-0804">Transcription</keyword>
<dbReference type="GO" id="GO:0003729">
    <property type="term" value="F:mRNA binding"/>
    <property type="evidence" value="ECO:0007669"/>
    <property type="project" value="TreeGrafter"/>
</dbReference>
<keyword evidence="10" id="KW-1185">Reference proteome</keyword>
<feature type="domain" description="NusG-like N-terminal" evidence="8">
    <location>
        <begin position="161"/>
        <end position="252"/>
    </location>
</feature>
<reference evidence="9" key="1">
    <citation type="submission" date="2020-11" db="EMBL/GenBank/DDBJ databases">
        <authorList>
            <person name="Tran Van P."/>
        </authorList>
    </citation>
    <scope>NUCLEOTIDE SEQUENCE</scope>
</reference>
<sequence length="414" mass="47517">MSDIEESNRDSDNEAEEVDREEPEVADEEEPEGEDLDAEEEYSEDSDEVRGGGRRRGKRSKPRHGGFILDEAEVDDETEDDEEWEDGAEEIMGGKHLEDSARDEEGHLRDHMMWNSQKEDEMEDYYRRKYAETSVAEKGYDGDVDLPDDITQQALMPGVKDPNLWMIKCKIGEEKATVLQLMRKYIAFSTTDEPLPIKSVVAPEGIKGYIYIEAFKQTHVKRAIQGMGNLRLGIYRQTMVPINEMTDVLRVTKHNQQIKVNQWVRLKRGLYKDDLGRVDYVDTTQNQVHLKLIPRIDYTRLRGALSAATNENDSLKRKRQKRPLPKLFDMDAIRAIGGEVTTDGDFIIFESDRYRRGFLYKAFATTALLIDGVKPTLSEWDKFEEHPEGIELQLSESTIAEDKGHSFSPGDTVE</sequence>
<dbReference type="AlphaFoldDB" id="A0A7R9L148"/>
<dbReference type="SMART" id="SM00738">
    <property type="entry name" value="NGN"/>
    <property type="match status" value="1"/>
</dbReference>
<evidence type="ECO:0000256" key="2">
    <source>
        <dbReference type="ARBA" id="ARBA00006956"/>
    </source>
</evidence>
<evidence type="ECO:0000256" key="5">
    <source>
        <dbReference type="ARBA" id="ARBA00023163"/>
    </source>
</evidence>
<dbReference type="InterPro" id="IPR041973">
    <property type="entry name" value="KOW_Spt5_1"/>
</dbReference>
<dbReference type="InterPro" id="IPR005100">
    <property type="entry name" value="NGN-domain"/>
</dbReference>
<organism evidence="9">
    <name type="scientific">Medioppia subpectinata</name>
    <dbReference type="NCBI Taxonomy" id="1979941"/>
    <lineage>
        <taxon>Eukaryota</taxon>
        <taxon>Metazoa</taxon>
        <taxon>Ecdysozoa</taxon>
        <taxon>Arthropoda</taxon>
        <taxon>Chelicerata</taxon>
        <taxon>Arachnida</taxon>
        <taxon>Acari</taxon>
        <taxon>Acariformes</taxon>
        <taxon>Sarcoptiformes</taxon>
        <taxon>Oribatida</taxon>
        <taxon>Brachypylina</taxon>
        <taxon>Oppioidea</taxon>
        <taxon>Oppiidae</taxon>
        <taxon>Medioppia</taxon>
    </lineage>
</organism>
<name>A0A7R9L148_9ACAR</name>
<evidence type="ECO:0000313" key="9">
    <source>
        <dbReference type="EMBL" id="CAD7632020.1"/>
    </source>
</evidence>
<evidence type="ECO:0000256" key="4">
    <source>
        <dbReference type="ARBA" id="ARBA00021370"/>
    </source>
</evidence>
<dbReference type="GO" id="GO:0006368">
    <property type="term" value="P:transcription elongation by RNA polymerase II"/>
    <property type="evidence" value="ECO:0007669"/>
    <property type="project" value="TreeGrafter"/>
</dbReference>
<dbReference type="InterPro" id="IPR036735">
    <property type="entry name" value="NGN_dom_sf"/>
</dbReference>
<dbReference type="OrthoDB" id="28901at2759"/>
<evidence type="ECO:0000256" key="6">
    <source>
        <dbReference type="ARBA" id="ARBA00023242"/>
    </source>
</evidence>
<comment type="similarity">
    <text evidence="2">Belongs to the SPT5 family.</text>
</comment>
<evidence type="ECO:0000256" key="1">
    <source>
        <dbReference type="ARBA" id="ARBA00004123"/>
    </source>
</evidence>
<dbReference type="Proteomes" id="UP000759131">
    <property type="component" value="Unassembled WGS sequence"/>
</dbReference>
<dbReference type="Pfam" id="PF03439">
    <property type="entry name" value="Spt5-NGN"/>
    <property type="match status" value="1"/>
</dbReference>
<gene>
    <name evidence="9" type="ORF">OSB1V03_LOCUS12427</name>
</gene>
<dbReference type="Gene3D" id="3.30.70.940">
    <property type="entry name" value="NusG, N-terminal domain"/>
    <property type="match status" value="1"/>
</dbReference>
<dbReference type="EMBL" id="OC864902">
    <property type="protein sequence ID" value="CAD7632020.1"/>
    <property type="molecule type" value="Genomic_DNA"/>
</dbReference>
<dbReference type="FunFam" id="3.30.70.940:FF:000005">
    <property type="entry name" value="Transcription elongation factor SPT5"/>
    <property type="match status" value="1"/>
</dbReference>
<dbReference type="Pfam" id="PF11942">
    <property type="entry name" value="Spt5_N"/>
    <property type="match status" value="1"/>
</dbReference>
<dbReference type="GO" id="GO:0032044">
    <property type="term" value="C:DSIF complex"/>
    <property type="evidence" value="ECO:0007669"/>
    <property type="project" value="TreeGrafter"/>
</dbReference>
<feature type="region of interest" description="Disordered" evidence="7">
    <location>
        <begin position="1"/>
        <end position="83"/>
    </location>
</feature>
<proteinExistence type="inferred from homology"/>
<feature type="compositionally biased region" description="Basic residues" evidence="7">
    <location>
        <begin position="52"/>
        <end position="64"/>
    </location>
</feature>
<accession>A0A7R9L148</accession>
<feature type="compositionally biased region" description="Acidic residues" evidence="7">
    <location>
        <begin position="70"/>
        <end position="83"/>
    </location>
</feature>
<evidence type="ECO:0000313" key="10">
    <source>
        <dbReference type="Proteomes" id="UP000759131"/>
    </source>
</evidence>
<dbReference type="EMBL" id="CAJPIZ010010327">
    <property type="protein sequence ID" value="CAG2112450.1"/>
    <property type="molecule type" value="Genomic_DNA"/>
</dbReference>
<evidence type="ECO:0000256" key="7">
    <source>
        <dbReference type="SAM" id="MobiDB-lite"/>
    </source>
</evidence>
<dbReference type="CDD" id="cd09888">
    <property type="entry name" value="NGN_Euk"/>
    <property type="match status" value="1"/>
</dbReference>
<keyword evidence="6" id="KW-0539">Nucleus</keyword>
<evidence type="ECO:0000259" key="8">
    <source>
        <dbReference type="SMART" id="SM00738"/>
    </source>
</evidence>
<dbReference type="InterPro" id="IPR039659">
    <property type="entry name" value="SPT5"/>
</dbReference>
<dbReference type="InterPro" id="IPR022581">
    <property type="entry name" value="Spt5_N"/>
</dbReference>
<feature type="non-terminal residue" evidence="9">
    <location>
        <position position="1"/>
    </location>
</feature>
<feature type="compositionally biased region" description="Acidic residues" evidence="7">
    <location>
        <begin position="13"/>
        <end position="47"/>
    </location>
</feature>
<evidence type="ECO:0000256" key="3">
    <source>
        <dbReference type="ARBA" id="ARBA00020181"/>
    </source>
</evidence>
<feature type="compositionally biased region" description="Basic and acidic residues" evidence="7">
    <location>
        <begin position="1"/>
        <end position="12"/>
    </location>
</feature>
<dbReference type="InterPro" id="IPR006645">
    <property type="entry name" value="NGN-like_dom"/>
</dbReference>
<dbReference type="PANTHER" id="PTHR11125">
    <property type="entry name" value="SUPPRESSOR OF TY 5"/>
    <property type="match status" value="1"/>
</dbReference>
<dbReference type="InterPro" id="IPR039385">
    <property type="entry name" value="NGN_Euk"/>
</dbReference>
<comment type="subcellular location">
    <subcellularLocation>
        <location evidence="1">Nucleus</location>
    </subcellularLocation>
</comment>
<dbReference type="Pfam" id="PF23042">
    <property type="entry name" value="KOW1_SPT5"/>
    <property type="match status" value="1"/>
</dbReference>
<dbReference type="GO" id="GO:0032784">
    <property type="term" value="P:regulation of DNA-templated transcription elongation"/>
    <property type="evidence" value="ECO:0007669"/>
    <property type="project" value="InterPro"/>
</dbReference>
<dbReference type="CDD" id="cd06081">
    <property type="entry name" value="KOW_Spt5_1"/>
    <property type="match status" value="1"/>
</dbReference>
<dbReference type="PANTHER" id="PTHR11125:SF7">
    <property type="entry name" value="TRANSCRIPTION ELONGATION FACTOR SPT5"/>
    <property type="match status" value="1"/>
</dbReference>